<evidence type="ECO:0000256" key="2">
    <source>
        <dbReference type="ARBA" id="ARBA00022649"/>
    </source>
</evidence>
<sequence>MKMPRSLSAQELIKALARYGYQSERQKGSHIRLTTAVNGEHHLTIPNHNPLRIGTLSAILNDVANHVNKTKEEVIDELFG</sequence>
<evidence type="ECO:0000256" key="1">
    <source>
        <dbReference type="ARBA" id="ARBA00006620"/>
    </source>
</evidence>
<dbReference type="AlphaFoldDB" id="A0A5B8UKR6"/>
<accession>A0A5B8UKR6</accession>
<dbReference type="SUPFAM" id="SSF54786">
    <property type="entry name" value="YcfA/nrd intein domain"/>
    <property type="match status" value="1"/>
</dbReference>
<evidence type="ECO:0000256" key="5">
    <source>
        <dbReference type="ARBA" id="ARBA00022801"/>
    </source>
</evidence>
<name>A0A5B8UKR6_9BACT</name>
<dbReference type="GO" id="GO:0003729">
    <property type="term" value="F:mRNA binding"/>
    <property type="evidence" value="ECO:0007669"/>
    <property type="project" value="InterPro"/>
</dbReference>
<evidence type="ECO:0000313" key="9">
    <source>
        <dbReference type="Proteomes" id="UP000321204"/>
    </source>
</evidence>
<evidence type="ECO:0000256" key="6">
    <source>
        <dbReference type="ARBA" id="ARBA00022884"/>
    </source>
</evidence>
<organism evidence="8 9">
    <name type="scientific">Flavisolibacter ginsenosidimutans</name>
    <dbReference type="NCBI Taxonomy" id="661481"/>
    <lineage>
        <taxon>Bacteria</taxon>
        <taxon>Pseudomonadati</taxon>
        <taxon>Bacteroidota</taxon>
        <taxon>Chitinophagia</taxon>
        <taxon>Chitinophagales</taxon>
        <taxon>Chitinophagaceae</taxon>
        <taxon>Flavisolibacter</taxon>
    </lineage>
</organism>
<keyword evidence="5" id="KW-0378">Hydrolase</keyword>
<gene>
    <name evidence="8" type="ORF">FSB75_13015</name>
</gene>
<dbReference type="InterPro" id="IPR012933">
    <property type="entry name" value="HicA_mRNA_interferase"/>
</dbReference>
<keyword evidence="7" id="KW-0346">Stress response</keyword>
<dbReference type="InterPro" id="IPR038570">
    <property type="entry name" value="HicA_sf"/>
</dbReference>
<dbReference type="GO" id="GO:0016787">
    <property type="term" value="F:hydrolase activity"/>
    <property type="evidence" value="ECO:0007669"/>
    <property type="project" value="UniProtKB-KW"/>
</dbReference>
<keyword evidence="9" id="KW-1185">Reference proteome</keyword>
<dbReference type="KEGG" id="fgg:FSB75_13015"/>
<keyword evidence="4" id="KW-0255">Endonuclease</keyword>
<dbReference type="GO" id="GO:0004519">
    <property type="term" value="F:endonuclease activity"/>
    <property type="evidence" value="ECO:0007669"/>
    <property type="project" value="UniProtKB-KW"/>
</dbReference>
<reference evidence="8 9" key="1">
    <citation type="journal article" date="2015" name="Int. J. Syst. Evol. Microbiol.">
        <title>Flavisolibacter ginsenosidimutans sp. nov., with ginsenoside-converting activity isolated from soil used for cultivating ginseng.</title>
        <authorList>
            <person name="Zhao Y."/>
            <person name="Liu Q."/>
            <person name="Kang M.S."/>
            <person name="Jin F."/>
            <person name="Yu H."/>
            <person name="Im W.T."/>
        </authorList>
    </citation>
    <scope>NUCLEOTIDE SEQUENCE [LARGE SCALE GENOMIC DNA]</scope>
    <source>
        <strain evidence="8 9">Gsoil 636</strain>
    </source>
</reference>
<comment type="similarity">
    <text evidence="1">Belongs to the HicA mRNA interferase family.</text>
</comment>
<protein>
    <submittedName>
        <fullName evidence="8">Type II toxin-antitoxin system HicA family toxin</fullName>
    </submittedName>
</protein>
<dbReference type="EMBL" id="CP042433">
    <property type="protein sequence ID" value="QEC56779.1"/>
    <property type="molecule type" value="Genomic_DNA"/>
</dbReference>
<evidence type="ECO:0000256" key="4">
    <source>
        <dbReference type="ARBA" id="ARBA00022759"/>
    </source>
</evidence>
<evidence type="ECO:0000313" key="8">
    <source>
        <dbReference type="EMBL" id="QEC56779.1"/>
    </source>
</evidence>
<proteinExistence type="inferred from homology"/>
<dbReference type="OrthoDB" id="121656at2"/>
<evidence type="ECO:0000256" key="3">
    <source>
        <dbReference type="ARBA" id="ARBA00022722"/>
    </source>
</evidence>
<dbReference type="Proteomes" id="UP000321204">
    <property type="component" value="Chromosome"/>
</dbReference>
<evidence type="ECO:0000256" key="7">
    <source>
        <dbReference type="ARBA" id="ARBA00023016"/>
    </source>
</evidence>
<dbReference type="Pfam" id="PF07927">
    <property type="entry name" value="HicA_toxin"/>
    <property type="match status" value="1"/>
</dbReference>
<keyword evidence="2" id="KW-1277">Toxin-antitoxin system</keyword>
<keyword evidence="3" id="KW-0540">Nuclease</keyword>
<keyword evidence="6" id="KW-0694">RNA-binding</keyword>
<dbReference type="Gene3D" id="3.30.920.30">
    <property type="entry name" value="Hypothetical protein"/>
    <property type="match status" value="1"/>
</dbReference>